<dbReference type="AlphaFoldDB" id="A0A271VY01"/>
<feature type="transmembrane region" description="Helical" evidence="1">
    <location>
        <begin position="165"/>
        <end position="183"/>
    </location>
</feature>
<keyword evidence="4" id="KW-0808">Transferase</keyword>
<dbReference type="GO" id="GO:0009103">
    <property type="term" value="P:lipopolysaccharide biosynthetic process"/>
    <property type="evidence" value="ECO:0007669"/>
    <property type="project" value="TreeGrafter"/>
</dbReference>
<feature type="transmembrane region" description="Helical" evidence="1">
    <location>
        <begin position="271"/>
        <end position="291"/>
    </location>
</feature>
<organism evidence="4 5">
    <name type="scientific">Vibrio metoecus</name>
    <dbReference type="NCBI Taxonomy" id="1481663"/>
    <lineage>
        <taxon>Bacteria</taxon>
        <taxon>Pseudomonadati</taxon>
        <taxon>Pseudomonadota</taxon>
        <taxon>Gammaproteobacteria</taxon>
        <taxon>Vibrionales</taxon>
        <taxon>Vibrionaceae</taxon>
        <taxon>Vibrio</taxon>
    </lineage>
</organism>
<protein>
    <submittedName>
        <fullName evidence="4">Acyltransferase</fullName>
    </submittedName>
</protein>
<dbReference type="Pfam" id="PF19040">
    <property type="entry name" value="SGNH"/>
    <property type="match status" value="1"/>
</dbReference>
<evidence type="ECO:0000313" key="4">
    <source>
        <dbReference type="EMBL" id="PAR23028.1"/>
    </source>
</evidence>
<dbReference type="GO" id="GO:0016747">
    <property type="term" value="F:acyltransferase activity, transferring groups other than amino-acyl groups"/>
    <property type="evidence" value="ECO:0007669"/>
    <property type="project" value="InterPro"/>
</dbReference>
<keyword evidence="1" id="KW-0812">Transmembrane</keyword>
<feature type="domain" description="SGNH" evidence="3">
    <location>
        <begin position="387"/>
        <end position="605"/>
    </location>
</feature>
<dbReference type="GO" id="GO:0016020">
    <property type="term" value="C:membrane"/>
    <property type="evidence" value="ECO:0007669"/>
    <property type="project" value="TreeGrafter"/>
</dbReference>
<dbReference type="RefSeq" id="WP_055044654.1">
    <property type="nucleotide sequence ID" value="NZ_LBGR01000015.1"/>
</dbReference>
<evidence type="ECO:0000256" key="1">
    <source>
        <dbReference type="SAM" id="Phobius"/>
    </source>
</evidence>
<reference evidence="5" key="1">
    <citation type="submission" date="2017-07" db="EMBL/GenBank/DDBJ databases">
        <authorList>
            <person name="Boucher Y."/>
            <person name="Orata F.D."/>
        </authorList>
    </citation>
    <scope>NUCLEOTIDE SEQUENCE [LARGE SCALE GENOMIC DNA]</scope>
    <source>
        <strain evidence="5">OYP9E10</strain>
    </source>
</reference>
<feature type="transmembrane region" description="Helical" evidence="1">
    <location>
        <begin position="220"/>
        <end position="236"/>
    </location>
</feature>
<sequence>MKFRNDINGLRAIAVVAVVIFHFNANWLPGGFAGVDVFFVISGFLMTGIIMSGLEQGNFSILKFYVARANRIIPVLAILCFSLLVYGWFFLIPLDYGMLGKHVGSSMLFLSNIVYWNEIGYFDTASDEKWLLHTWSLSAEWQFYIIYPLVLITMKKFMPLKVMKLMVFIGMILGFILGAIATSKWPNPAYYLLPTRAWEMMIGGCAYLYPLSISDNKKKFLEFMGLTLIILSYLLMSSEVLWPGYLAFFPAFGSFLLIQAQRFDSPITNNFLLQFLGKCSYSIYIWHWPLVVLNVKNNLEINFLFYIVLVFSIGSFSYYFFEKIKNIWVGLFVFNLVFSLYIHSTDGFSSRVDERFQLNKKDFHDKYYGGSGYSANKFLYVNNYNNDYDFIFIGDSYGLQYSKALEENGIRFAGLFDHGCLIMPNYSRFLNNKEDISCSGEYLKVRAELEKNKKPLLIAYSWDSYQNNLIKKGGDQKLELNSNEYFDIISSELEVIFDDNGNDRKYFILGVPQRSRIDAFECLARTELLGFRYFNPCDETQDKIDIRINDYLATFSDYYHNVYFIDPNDFLCNDEKCLVIKNREPIHSDKSHLSIYGASIVAEGFINYINNVKN</sequence>
<feature type="transmembrane region" description="Helical" evidence="1">
    <location>
        <begin position="7"/>
        <end position="25"/>
    </location>
</feature>
<evidence type="ECO:0000259" key="2">
    <source>
        <dbReference type="Pfam" id="PF01757"/>
    </source>
</evidence>
<keyword evidence="1" id="KW-1133">Transmembrane helix</keyword>
<dbReference type="PANTHER" id="PTHR23028">
    <property type="entry name" value="ACETYLTRANSFERASE"/>
    <property type="match status" value="1"/>
</dbReference>
<feature type="transmembrane region" description="Helical" evidence="1">
    <location>
        <begin position="242"/>
        <end position="259"/>
    </location>
</feature>
<dbReference type="Pfam" id="PF01757">
    <property type="entry name" value="Acyl_transf_3"/>
    <property type="match status" value="1"/>
</dbReference>
<dbReference type="PANTHER" id="PTHR23028:SF53">
    <property type="entry name" value="ACYL_TRANSF_3 DOMAIN-CONTAINING PROTEIN"/>
    <property type="match status" value="1"/>
</dbReference>
<feature type="transmembrane region" description="Helical" evidence="1">
    <location>
        <begin position="130"/>
        <end position="153"/>
    </location>
</feature>
<keyword evidence="1" id="KW-0472">Membrane</keyword>
<feature type="domain" description="Acyltransferase 3" evidence="2">
    <location>
        <begin position="5"/>
        <end position="313"/>
    </location>
</feature>
<dbReference type="InterPro" id="IPR002656">
    <property type="entry name" value="Acyl_transf_3_dom"/>
</dbReference>
<feature type="transmembrane region" description="Helical" evidence="1">
    <location>
        <begin position="327"/>
        <end position="344"/>
    </location>
</feature>
<proteinExistence type="predicted"/>
<feature type="transmembrane region" description="Helical" evidence="1">
    <location>
        <begin position="303"/>
        <end position="320"/>
    </location>
</feature>
<feature type="transmembrane region" description="Helical" evidence="1">
    <location>
        <begin position="31"/>
        <end position="51"/>
    </location>
</feature>
<dbReference type="InterPro" id="IPR050879">
    <property type="entry name" value="Acyltransferase_3"/>
</dbReference>
<evidence type="ECO:0000259" key="3">
    <source>
        <dbReference type="Pfam" id="PF19040"/>
    </source>
</evidence>
<feature type="transmembrane region" description="Helical" evidence="1">
    <location>
        <begin position="189"/>
        <end position="208"/>
    </location>
</feature>
<dbReference type="EMBL" id="NMSH01000001">
    <property type="protein sequence ID" value="PAR23028.1"/>
    <property type="molecule type" value="Genomic_DNA"/>
</dbReference>
<gene>
    <name evidence="4" type="ORF">CGU03_00640</name>
</gene>
<evidence type="ECO:0000313" key="5">
    <source>
        <dbReference type="Proteomes" id="UP000216173"/>
    </source>
</evidence>
<feature type="transmembrane region" description="Helical" evidence="1">
    <location>
        <begin position="72"/>
        <end position="91"/>
    </location>
</feature>
<accession>A0A271VY01</accession>
<comment type="caution">
    <text evidence="4">The sequence shown here is derived from an EMBL/GenBank/DDBJ whole genome shotgun (WGS) entry which is preliminary data.</text>
</comment>
<keyword evidence="4" id="KW-0012">Acyltransferase</keyword>
<dbReference type="Proteomes" id="UP000216173">
    <property type="component" value="Unassembled WGS sequence"/>
</dbReference>
<dbReference type="InterPro" id="IPR043968">
    <property type="entry name" value="SGNH"/>
</dbReference>
<name>A0A271VY01_VIBMT</name>